<dbReference type="Pfam" id="PF01535">
    <property type="entry name" value="PPR"/>
    <property type="match status" value="8"/>
</dbReference>
<dbReference type="Pfam" id="PF13041">
    <property type="entry name" value="PPR_2"/>
    <property type="match status" value="2"/>
</dbReference>
<dbReference type="GO" id="GO:0009451">
    <property type="term" value="P:RNA modification"/>
    <property type="evidence" value="ECO:0007669"/>
    <property type="project" value="InterPro"/>
</dbReference>
<dbReference type="InterPro" id="IPR002885">
    <property type="entry name" value="PPR_rpt"/>
</dbReference>
<dbReference type="FunFam" id="1.25.40.10:FF:000125">
    <property type="entry name" value="Pentatricopeptide repeat-containing protein"/>
    <property type="match status" value="1"/>
</dbReference>
<comment type="caution">
    <text evidence="3">The sequence shown here is derived from an EMBL/GenBank/DDBJ whole genome shotgun (WGS) entry which is preliminary data.</text>
</comment>
<gene>
    <name evidence="3" type="ORF">FNV43_RR08019</name>
</gene>
<dbReference type="Pfam" id="PF20430">
    <property type="entry name" value="Eplus_motif"/>
    <property type="match status" value="1"/>
</dbReference>
<dbReference type="Gene3D" id="1.25.40.10">
    <property type="entry name" value="Tetratricopeptide repeat domain"/>
    <property type="match status" value="5"/>
</dbReference>
<dbReference type="Pfam" id="PF12854">
    <property type="entry name" value="PPR_1"/>
    <property type="match status" value="1"/>
</dbReference>
<evidence type="ECO:0008006" key="5">
    <source>
        <dbReference type="Google" id="ProtNLM"/>
    </source>
</evidence>
<dbReference type="EMBL" id="VOIH02000003">
    <property type="protein sequence ID" value="KAF3451923.1"/>
    <property type="molecule type" value="Genomic_DNA"/>
</dbReference>
<keyword evidence="4" id="KW-1185">Reference proteome</keyword>
<feature type="repeat" description="PPR" evidence="2">
    <location>
        <begin position="403"/>
        <end position="437"/>
    </location>
</feature>
<evidence type="ECO:0000256" key="2">
    <source>
        <dbReference type="PROSITE-ProRule" id="PRU00708"/>
    </source>
</evidence>
<organism evidence="3 4">
    <name type="scientific">Rhamnella rubrinervis</name>
    <dbReference type="NCBI Taxonomy" id="2594499"/>
    <lineage>
        <taxon>Eukaryota</taxon>
        <taxon>Viridiplantae</taxon>
        <taxon>Streptophyta</taxon>
        <taxon>Embryophyta</taxon>
        <taxon>Tracheophyta</taxon>
        <taxon>Spermatophyta</taxon>
        <taxon>Magnoliopsida</taxon>
        <taxon>eudicotyledons</taxon>
        <taxon>Gunneridae</taxon>
        <taxon>Pentapetalae</taxon>
        <taxon>rosids</taxon>
        <taxon>fabids</taxon>
        <taxon>Rosales</taxon>
        <taxon>Rhamnaceae</taxon>
        <taxon>rhamnoid group</taxon>
        <taxon>Rhamneae</taxon>
        <taxon>Rhamnella</taxon>
    </lineage>
</organism>
<dbReference type="Proteomes" id="UP000796880">
    <property type="component" value="Unassembled WGS sequence"/>
</dbReference>
<dbReference type="PANTHER" id="PTHR47926:SF380">
    <property type="entry name" value="PENTATRICOPEPTIDE REPEAT-CONTAINING PROTEIN"/>
    <property type="match status" value="1"/>
</dbReference>
<dbReference type="NCBIfam" id="TIGR00756">
    <property type="entry name" value="PPR"/>
    <property type="match status" value="8"/>
</dbReference>
<dbReference type="PANTHER" id="PTHR47926">
    <property type="entry name" value="PENTATRICOPEPTIDE REPEAT-CONTAINING PROTEIN"/>
    <property type="match status" value="1"/>
</dbReference>
<dbReference type="InterPro" id="IPR046960">
    <property type="entry name" value="PPR_At4g14850-like_plant"/>
</dbReference>
<evidence type="ECO:0000256" key="1">
    <source>
        <dbReference type="ARBA" id="ARBA00022737"/>
    </source>
</evidence>
<dbReference type="PROSITE" id="PS51375">
    <property type="entry name" value="PPR"/>
    <property type="match status" value="6"/>
</dbReference>
<feature type="repeat" description="PPR" evidence="2">
    <location>
        <begin position="305"/>
        <end position="339"/>
    </location>
</feature>
<accession>A0A8K0HH06</accession>
<dbReference type="GO" id="GO:0003723">
    <property type="term" value="F:RNA binding"/>
    <property type="evidence" value="ECO:0007669"/>
    <property type="project" value="InterPro"/>
</dbReference>
<dbReference type="GO" id="GO:0048731">
    <property type="term" value="P:system development"/>
    <property type="evidence" value="ECO:0007669"/>
    <property type="project" value="UniProtKB-ARBA"/>
</dbReference>
<dbReference type="FunFam" id="1.25.40.10:FF:001810">
    <property type="entry name" value="Pentatricopeptide repeat-containing protein mitochondrial"/>
    <property type="match status" value="1"/>
</dbReference>
<proteinExistence type="predicted"/>
<dbReference type="AlphaFoldDB" id="A0A8K0HH06"/>
<name>A0A8K0HH06_9ROSA</name>
<dbReference type="Pfam" id="PF20431">
    <property type="entry name" value="E_motif"/>
    <property type="match status" value="1"/>
</dbReference>
<feature type="repeat" description="PPR" evidence="2">
    <location>
        <begin position="57"/>
        <end position="91"/>
    </location>
</feature>
<dbReference type="InterPro" id="IPR046849">
    <property type="entry name" value="E2_motif"/>
</dbReference>
<dbReference type="InterPro" id="IPR011990">
    <property type="entry name" value="TPR-like_helical_dom_sf"/>
</dbReference>
<protein>
    <recommendedName>
        <fullName evidence="5">Pentatricopeptide repeat-containing protein</fullName>
    </recommendedName>
</protein>
<dbReference type="InterPro" id="IPR046848">
    <property type="entry name" value="E_motif"/>
</dbReference>
<keyword evidence="1" id="KW-0677">Repeat</keyword>
<dbReference type="OrthoDB" id="1141387at2759"/>
<reference evidence="3" key="1">
    <citation type="submission" date="2020-03" db="EMBL/GenBank/DDBJ databases">
        <title>A high-quality chromosome-level genome assembly of a woody plant with both climbing and erect habits, Rhamnella rubrinervis.</title>
        <authorList>
            <person name="Lu Z."/>
            <person name="Yang Y."/>
            <person name="Zhu X."/>
            <person name="Sun Y."/>
        </authorList>
    </citation>
    <scope>NUCLEOTIDE SEQUENCE</scope>
    <source>
        <strain evidence="3">BYM</strain>
        <tissue evidence="3">Leaf</tissue>
    </source>
</reference>
<evidence type="ECO:0000313" key="4">
    <source>
        <dbReference type="Proteomes" id="UP000796880"/>
    </source>
</evidence>
<feature type="repeat" description="PPR" evidence="2">
    <location>
        <begin position="274"/>
        <end position="304"/>
    </location>
</feature>
<sequence length="630" mass="70445">MEASQTQLCSRPKPNLKPTNSDIDVNVYNCNNEIMKLGRLGRVKEARNLFDQMSHQDAVSYSSMITIYLKNDDLPSAETLYRKMPRPCIVADSAMIDGYMKAGCIDEARRVFDAMEERNVYSWTSLISGYFSCGQPEEALRVFHQMPEKNVVSWTTVVLGYARSGLVAEARNVFDLMPERNTVAWTAMIKAYVQSDQFDEAYKLFNEMPQRNLYSWNIIISGCLGVNRVSEAVQLFNSMPQRSAISWTTMVTGLAHNKMIKLAKEYFDYMPKKDVAAWNAMISAYVDEGLMVEASKLFIFMPERNSVTWNTMIDGYARNGLESEALNHLILMLRSCFRPSGSTISSVLTSCKGMLELTQAHALLISLGFERSTLLMNVLVTMYSRYGDVHSARLAFEHLEAKDTVSWTSMLLAYSNHGYGQHALQVFACMLRSGAKPDVITFVGVLSACSHAGLVSKGQRLFESMNCAYGLEPKAEHYSCLIDMLGRAGQVDEAAKMLSKMPPSELDGPVLGALLGACRLHGDVKLASCIGEKLMELEPTSSGVYVVLANVYAANGKWHEFAQLKKMMKERNVKKAPGFSQIEVKGKSHVFFAGDRSHPEIEDIHGLLQEKLHPLMMEMSYSRKELISGA</sequence>
<feature type="repeat" description="PPR" evidence="2">
    <location>
        <begin position="181"/>
        <end position="215"/>
    </location>
</feature>
<evidence type="ECO:0000313" key="3">
    <source>
        <dbReference type="EMBL" id="KAF3451923.1"/>
    </source>
</evidence>
<dbReference type="SUPFAM" id="SSF48452">
    <property type="entry name" value="TPR-like"/>
    <property type="match status" value="1"/>
</dbReference>
<feature type="repeat" description="PPR" evidence="2">
    <location>
        <begin position="119"/>
        <end position="153"/>
    </location>
</feature>